<reference evidence="9 10" key="1">
    <citation type="submission" date="2018-10" db="EMBL/GenBank/DDBJ databases">
        <title>Genomic Encyclopedia of Archaeal and Bacterial Type Strains, Phase II (KMG-II): from individual species to whole genera.</title>
        <authorList>
            <person name="Goeker M."/>
        </authorList>
    </citation>
    <scope>NUCLEOTIDE SEQUENCE [LARGE SCALE GENOMIC DNA]</scope>
    <source>
        <strain evidence="9 10">DSM 16510</strain>
    </source>
</reference>
<comment type="function">
    <text evidence="5">Zinc chaperone that directly transfers zinc cofactor to target proteins, thereby activating them. Zinc is transferred from the CXCC motif in the GTPase domain to the zinc binding site in target proteins in a process requiring GTP hydrolysis.</text>
</comment>
<dbReference type="GO" id="GO:0000166">
    <property type="term" value="F:nucleotide binding"/>
    <property type="evidence" value="ECO:0007669"/>
    <property type="project" value="UniProtKB-KW"/>
</dbReference>
<evidence type="ECO:0000256" key="5">
    <source>
        <dbReference type="ARBA" id="ARBA00045658"/>
    </source>
</evidence>
<dbReference type="Pfam" id="PF07683">
    <property type="entry name" value="CobW_C"/>
    <property type="match status" value="1"/>
</dbReference>
<evidence type="ECO:0000259" key="7">
    <source>
        <dbReference type="Pfam" id="PF02492"/>
    </source>
</evidence>
<feature type="domain" description="CobW C-terminal" evidence="8">
    <location>
        <begin position="228"/>
        <end position="293"/>
    </location>
</feature>
<dbReference type="RefSeq" id="WP_121012227.1">
    <property type="nucleotide sequence ID" value="NZ_RCCJ01000001.1"/>
</dbReference>
<feature type="domain" description="CobW/HypB/UreG nucleotide-binding" evidence="7">
    <location>
        <begin position="3"/>
        <end position="169"/>
    </location>
</feature>
<keyword evidence="10" id="KW-1185">Reference proteome</keyword>
<proteinExistence type="inferred from homology"/>
<keyword evidence="3" id="KW-0143">Chaperone</keyword>
<dbReference type="EMBL" id="RCCJ01000001">
    <property type="protein sequence ID" value="RLJ71206.1"/>
    <property type="molecule type" value="Genomic_DNA"/>
</dbReference>
<dbReference type="PANTHER" id="PTHR13748:SF62">
    <property type="entry name" value="COBW DOMAIN-CONTAINING PROTEIN"/>
    <property type="match status" value="1"/>
</dbReference>
<evidence type="ECO:0000259" key="8">
    <source>
        <dbReference type="Pfam" id="PF07683"/>
    </source>
</evidence>
<evidence type="ECO:0000256" key="4">
    <source>
        <dbReference type="ARBA" id="ARBA00034320"/>
    </source>
</evidence>
<dbReference type="InterPro" id="IPR051316">
    <property type="entry name" value="Zinc-reg_GTPase_activator"/>
</dbReference>
<dbReference type="AlphaFoldDB" id="A0A497XQE4"/>
<comment type="catalytic activity">
    <reaction evidence="6">
        <text>GTP + H2O = GDP + phosphate + H(+)</text>
        <dbReference type="Rhea" id="RHEA:19669"/>
        <dbReference type="ChEBI" id="CHEBI:15377"/>
        <dbReference type="ChEBI" id="CHEBI:15378"/>
        <dbReference type="ChEBI" id="CHEBI:37565"/>
        <dbReference type="ChEBI" id="CHEBI:43474"/>
        <dbReference type="ChEBI" id="CHEBI:58189"/>
    </reaction>
    <physiologicalReaction direction="left-to-right" evidence="6">
        <dbReference type="Rhea" id="RHEA:19670"/>
    </physiologicalReaction>
</comment>
<accession>A0A497XQE4</accession>
<dbReference type="Proteomes" id="UP000267841">
    <property type="component" value="Unassembled WGS sequence"/>
</dbReference>
<evidence type="ECO:0000256" key="1">
    <source>
        <dbReference type="ARBA" id="ARBA00022741"/>
    </source>
</evidence>
<dbReference type="InterPro" id="IPR027417">
    <property type="entry name" value="P-loop_NTPase"/>
</dbReference>
<dbReference type="Gene3D" id="3.40.50.300">
    <property type="entry name" value="P-loop containing nucleotide triphosphate hydrolases"/>
    <property type="match status" value="1"/>
</dbReference>
<dbReference type="Gene3D" id="3.30.1220.10">
    <property type="entry name" value="CobW-like, C-terminal domain"/>
    <property type="match status" value="1"/>
</dbReference>
<dbReference type="SUPFAM" id="SSF52540">
    <property type="entry name" value="P-loop containing nucleoside triphosphate hydrolases"/>
    <property type="match status" value="1"/>
</dbReference>
<evidence type="ECO:0000313" key="10">
    <source>
        <dbReference type="Proteomes" id="UP000267841"/>
    </source>
</evidence>
<dbReference type="Pfam" id="PF02492">
    <property type="entry name" value="cobW"/>
    <property type="match status" value="1"/>
</dbReference>
<evidence type="ECO:0000256" key="3">
    <source>
        <dbReference type="ARBA" id="ARBA00023186"/>
    </source>
</evidence>
<evidence type="ECO:0000313" key="9">
    <source>
        <dbReference type="EMBL" id="RLJ71206.1"/>
    </source>
</evidence>
<evidence type="ECO:0000256" key="6">
    <source>
        <dbReference type="ARBA" id="ARBA00049117"/>
    </source>
</evidence>
<comment type="caution">
    <text evidence="9">The sequence shown here is derived from an EMBL/GenBank/DDBJ whole genome shotgun (WGS) entry which is preliminary data.</text>
</comment>
<organism evidence="9 10">
    <name type="scientific">Hydrogenivirga caldilitoris</name>
    <dbReference type="NCBI Taxonomy" id="246264"/>
    <lineage>
        <taxon>Bacteria</taxon>
        <taxon>Pseudomonadati</taxon>
        <taxon>Aquificota</taxon>
        <taxon>Aquificia</taxon>
        <taxon>Aquificales</taxon>
        <taxon>Aquificaceae</taxon>
        <taxon>Hydrogenivirga</taxon>
    </lineage>
</organism>
<dbReference type="InterPro" id="IPR003495">
    <property type="entry name" value="CobW/HypB/UreG_nucleotide-bd"/>
</dbReference>
<dbReference type="CDD" id="cd03112">
    <property type="entry name" value="CobW-like"/>
    <property type="match status" value="1"/>
</dbReference>
<keyword evidence="2" id="KW-0378">Hydrolase</keyword>
<dbReference type="InterPro" id="IPR036627">
    <property type="entry name" value="CobW-likC_sf"/>
</dbReference>
<sequence length="303" mass="34028">MTPAYVITGFLGSGKTTLLLNSAKEYFRDKKVAVIVNEFGEVGVDGKVLQNAYSKVMELPEGCICCTLHAEFEKGLAQIRADYNPEVLFVETSGASEPFPVMMSLQNLGCSIEAVICVVDSKNFHKYRENPTALHQIGSSNVIVLNKADLVDEEELKNLEGEIRDLWERYKLKNLFTGEEIFKRVAVYRAVYGKVPPEVFSGSYTMKELIDIPSHAHELKLSQEVLLLEEPVNYEELEKFINSLPETIVRAKGIVRLEHSPNPVLVNYSFGLFEIGTEVPDFRGRSFLILIGEPGHKKVELNL</sequence>
<comment type="similarity">
    <text evidence="4">Belongs to the SIMIBI class G3E GTPase family. ZNG1 subfamily.</text>
</comment>
<dbReference type="InterPro" id="IPR011629">
    <property type="entry name" value="CobW-like_C"/>
</dbReference>
<dbReference type="OrthoDB" id="9808822at2"/>
<protein>
    <submittedName>
        <fullName evidence="9">G3E family GTPase</fullName>
    </submittedName>
</protein>
<dbReference type="GO" id="GO:0005737">
    <property type="term" value="C:cytoplasm"/>
    <property type="evidence" value="ECO:0007669"/>
    <property type="project" value="TreeGrafter"/>
</dbReference>
<evidence type="ECO:0000256" key="2">
    <source>
        <dbReference type="ARBA" id="ARBA00022801"/>
    </source>
</evidence>
<keyword evidence="1" id="KW-0547">Nucleotide-binding</keyword>
<name>A0A497XQE4_9AQUI</name>
<dbReference type="GO" id="GO:0016787">
    <property type="term" value="F:hydrolase activity"/>
    <property type="evidence" value="ECO:0007669"/>
    <property type="project" value="UniProtKB-KW"/>
</dbReference>
<dbReference type="PANTHER" id="PTHR13748">
    <property type="entry name" value="COBW-RELATED"/>
    <property type="match status" value="1"/>
</dbReference>
<dbReference type="SUPFAM" id="SSF90002">
    <property type="entry name" value="Hypothetical protein YjiA, C-terminal domain"/>
    <property type="match status" value="1"/>
</dbReference>
<gene>
    <name evidence="9" type="ORF">BCF55_1505</name>
</gene>